<feature type="domain" description="Novel STAND NTPase 5" evidence="1">
    <location>
        <begin position="327"/>
        <end position="470"/>
    </location>
</feature>
<name>A0ABD6GJ50_AGRVI</name>
<sequence length="1047" mass="118643">MDNLTSAEIQLPTPLIEAVRNRRAIPFLGAGSSKEARNSADATPPDADQLRDILAERFFGKAMKNRDVMAVAEMAIQTVGGQSQVFEQVRQALDSFEPGKAHDLMTEFSWRMIATTNYDLIVERAYGRAANSRQKLVRFVKDDEPVEEKLQSVVNGVLYAKLHGCLDHIHDTDIPLVLSREQFAAYSKNRARLFGRLRDKARESTLIFVGYRLDDAHIRSLIYDLSSDKRPRWYIVTPDAEDYDIDFWASQNVGVIKSRFGDFMAALDRAIPPLQRALSPTNDVADLPIRKFYTSPSRESAGLLAALEKDITFLHAGIAVQVQDPKKFYEGYDTGWAAITRRLDVRRKVEDDLLYKAVLENEKPSGPVLLMLRGAAGAGKTIALKRSAYEAATASNVLVLWHEEDGALHPEVFVELYELSKAPIYLFVDQVALNVDKVHHLLKVMASRSVPLLIVGAERDSDWNTYCSSLESDFSPQFIRVGNLSRAEVEGLLDLLERHSCLGALARLGRHEQIEAFMEKERADRQLLVALHELTQGKPFEEIILNEHQRIHPPQARQLYLDIATMHQFAVKVRAGTISRISGIEFDDYERHFFSPLQDIVKVVEGSYTQDHYYQTRHARVAAIVFRQVCPDDSTKSAQFNRLINGLDVGYETDRHALIEITRGRHLSETFVGVSEARKIYQAAVDAAPTLAFLYHQWAVFELNHKHGSLNEAERLSAIAREMDPKSKSIIHTQAETDRKRACHESSPILKDSLRKRARVRLNEMPIHDRFAASSRCKLLVDELEELNAALGDDPKQHEALFFAEKVKDTETALLRAQQAFPDDADMIQIEARFREEIDQEDRALRALERAWLAGTRGSGTAIRIAKMYDTRNRPGDAIKVLKEALARNPDEKTAHNALAFHYLAQEPYDGALVESHLRLSFSLADQNFENRYNLAQFLFMENKVSDAVTLFATIDQMAPDGFRRHAPATDNAITAMLGRYMGVVEEVRDRFILIRTPNYPKKIFSHRLASDPDVFDELSVGSQINFRLRFNREGPVAVEIKTGRLR</sequence>
<evidence type="ECO:0000313" key="2">
    <source>
        <dbReference type="EMBL" id="MUP07685.1"/>
    </source>
</evidence>
<dbReference type="AlphaFoldDB" id="A0ABD6GJ50"/>
<dbReference type="Pfam" id="PF25199">
    <property type="entry name" value="nSTAND_NTPase5"/>
    <property type="match status" value="1"/>
</dbReference>
<comment type="caution">
    <text evidence="2">The sequence shown here is derived from an EMBL/GenBank/DDBJ whole genome shotgun (WGS) entry which is preliminary data.</text>
</comment>
<accession>A0ABD6GJ50</accession>
<dbReference type="RefSeq" id="WP_070166294.1">
    <property type="nucleotide sequence ID" value="NZ_CP118259.1"/>
</dbReference>
<dbReference type="Proteomes" id="UP000175993">
    <property type="component" value="Unassembled WGS sequence"/>
</dbReference>
<evidence type="ECO:0000259" key="1">
    <source>
        <dbReference type="Pfam" id="PF25199"/>
    </source>
</evidence>
<dbReference type="Gene3D" id="1.25.40.10">
    <property type="entry name" value="Tetratricopeptide repeat domain"/>
    <property type="match status" value="1"/>
</dbReference>
<dbReference type="InterPro" id="IPR011990">
    <property type="entry name" value="TPR-like_helical_dom_sf"/>
</dbReference>
<proteinExistence type="predicted"/>
<organism evidence="2 3">
    <name type="scientific">Agrobacterium vitis</name>
    <name type="common">Rhizobium vitis</name>
    <dbReference type="NCBI Taxonomy" id="373"/>
    <lineage>
        <taxon>Bacteria</taxon>
        <taxon>Pseudomonadati</taxon>
        <taxon>Pseudomonadota</taxon>
        <taxon>Alphaproteobacteria</taxon>
        <taxon>Hyphomicrobiales</taxon>
        <taxon>Rhizobiaceae</taxon>
        <taxon>Rhizobium/Agrobacterium group</taxon>
        <taxon>Agrobacterium</taxon>
    </lineage>
</organism>
<reference evidence="2 3" key="1">
    <citation type="submission" date="2019-11" db="EMBL/GenBank/DDBJ databases">
        <title>Whole-genome sequencing of Allorhizobium vitis.</title>
        <authorList>
            <person name="Gan H.M."/>
            <person name="Savka M.A."/>
        </authorList>
    </citation>
    <scope>NUCLEOTIDE SEQUENCE [LARGE SCALE GENOMIC DNA]</scope>
    <source>
        <strain evidence="2 3">AB4</strain>
    </source>
</reference>
<dbReference type="InterPro" id="IPR057574">
    <property type="entry name" value="nSTAND_NTPase5_dom"/>
</dbReference>
<dbReference type="SUPFAM" id="SSF48452">
    <property type="entry name" value="TPR-like"/>
    <property type="match status" value="1"/>
</dbReference>
<dbReference type="Pfam" id="PF13289">
    <property type="entry name" value="SIR2_2"/>
    <property type="match status" value="1"/>
</dbReference>
<gene>
    <name evidence="2" type="ORF">BBI04_023135</name>
</gene>
<dbReference type="EMBL" id="MBEV02000018">
    <property type="protein sequence ID" value="MUP07685.1"/>
    <property type="molecule type" value="Genomic_DNA"/>
</dbReference>
<evidence type="ECO:0000313" key="3">
    <source>
        <dbReference type="Proteomes" id="UP000175993"/>
    </source>
</evidence>
<protein>
    <recommendedName>
        <fullName evidence="1">Novel STAND NTPase 5 domain-containing protein</fullName>
    </recommendedName>
</protein>